<dbReference type="InterPro" id="IPR050249">
    <property type="entry name" value="Pseudomonas-type_ThrB"/>
</dbReference>
<dbReference type="EMBL" id="JABAIL010000008">
    <property type="protein sequence ID" value="NLR93920.1"/>
    <property type="molecule type" value="Genomic_DNA"/>
</dbReference>
<name>A0A7X8XYC8_9BACT</name>
<dbReference type="InterPro" id="IPR011009">
    <property type="entry name" value="Kinase-like_dom_sf"/>
</dbReference>
<dbReference type="Pfam" id="PF01636">
    <property type="entry name" value="APH"/>
    <property type="match status" value="1"/>
</dbReference>
<dbReference type="Gene3D" id="3.90.1200.10">
    <property type="match status" value="1"/>
</dbReference>
<gene>
    <name evidence="2" type="ORF">HGP29_22150</name>
</gene>
<evidence type="ECO:0000313" key="2">
    <source>
        <dbReference type="EMBL" id="NLR93920.1"/>
    </source>
</evidence>
<dbReference type="PANTHER" id="PTHR21064">
    <property type="entry name" value="AMINOGLYCOSIDE PHOSPHOTRANSFERASE DOMAIN-CONTAINING PROTEIN-RELATED"/>
    <property type="match status" value="1"/>
</dbReference>
<evidence type="ECO:0000313" key="3">
    <source>
        <dbReference type="Proteomes" id="UP000585050"/>
    </source>
</evidence>
<dbReference type="SUPFAM" id="SSF56112">
    <property type="entry name" value="Protein kinase-like (PK-like)"/>
    <property type="match status" value="1"/>
</dbReference>
<protein>
    <submittedName>
        <fullName evidence="2">Aminoglycoside phosphotransferase family protein</fullName>
    </submittedName>
</protein>
<sequence>MNNLSRIFHQFRPDVKVKSAISYGSGHINDTYLVTLEDEKTTYILQRVNHQIFPNVPELMRNIDGVTQHLRNKFQELPHKDPKKNTLTFLPATSGLLYYQDEEGNYWRAMETITPAKSYDQVETTAQAFQAGVGIGEFQALLSDFDGSKLYEIIPDFHNMETRLANFRETVKADVSGRVKLSQKEIDFVEDRAELMQTLVRLGKEGKLPIRVTHNDTKINNVLLDENDEALCVIDLDTVMPGFVHYDFGDAIRTSTNTGAEDDIDLNKVEMDILLFKAYTEGFLSKTADILTPIEIEYLPLSARIMTFIIGLRFITDYLDGDNYFKTHHEHHNLQRARAQFKLVESMERQFEDMKAVVENATLINQ</sequence>
<dbReference type="Proteomes" id="UP000585050">
    <property type="component" value="Unassembled WGS sequence"/>
</dbReference>
<proteinExistence type="predicted"/>
<dbReference type="RefSeq" id="WP_168884626.1">
    <property type="nucleotide sequence ID" value="NZ_JABAIL010000008.1"/>
</dbReference>
<evidence type="ECO:0000259" key="1">
    <source>
        <dbReference type="Pfam" id="PF01636"/>
    </source>
</evidence>
<keyword evidence="2" id="KW-0808">Transferase</keyword>
<keyword evidence="3" id="KW-1185">Reference proteome</keyword>
<dbReference type="GO" id="GO:0016740">
    <property type="term" value="F:transferase activity"/>
    <property type="evidence" value="ECO:0007669"/>
    <property type="project" value="UniProtKB-KW"/>
</dbReference>
<reference evidence="2 3" key="1">
    <citation type="submission" date="2020-04" db="EMBL/GenBank/DDBJ databases">
        <title>Flammeovirga sp. SR4, a novel species isolated from seawater.</title>
        <authorList>
            <person name="Wang X."/>
        </authorList>
    </citation>
    <scope>NUCLEOTIDE SEQUENCE [LARGE SCALE GENOMIC DNA]</scope>
    <source>
        <strain evidence="2 3">SR4</strain>
    </source>
</reference>
<accession>A0A7X8XYC8</accession>
<dbReference type="InterPro" id="IPR002575">
    <property type="entry name" value="Aminoglycoside_PTrfase"/>
</dbReference>
<organism evidence="2 3">
    <name type="scientific">Flammeovirga agarivorans</name>
    <dbReference type="NCBI Taxonomy" id="2726742"/>
    <lineage>
        <taxon>Bacteria</taxon>
        <taxon>Pseudomonadati</taxon>
        <taxon>Bacteroidota</taxon>
        <taxon>Cytophagia</taxon>
        <taxon>Cytophagales</taxon>
        <taxon>Flammeovirgaceae</taxon>
        <taxon>Flammeovirga</taxon>
    </lineage>
</organism>
<dbReference type="AlphaFoldDB" id="A0A7X8XYC8"/>
<dbReference type="PANTHER" id="PTHR21064:SF5">
    <property type="entry name" value="SLR1880 PROTEIN"/>
    <property type="match status" value="1"/>
</dbReference>
<comment type="caution">
    <text evidence="2">The sequence shown here is derived from an EMBL/GenBank/DDBJ whole genome shotgun (WGS) entry which is preliminary data.</text>
</comment>
<feature type="domain" description="Aminoglycoside phosphotransferase" evidence="1">
    <location>
        <begin position="23"/>
        <end position="259"/>
    </location>
</feature>